<feature type="domain" description="DUF58" evidence="2">
    <location>
        <begin position="187"/>
        <end position="273"/>
    </location>
</feature>
<evidence type="ECO:0000256" key="1">
    <source>
        <dbReference type="SAM" id="MobiDB-lite"/>
    </source>
</evidence>
<gene>
    <name evidence="3" type="ORF">FBZ89_105137</name>
</gene>
<comment type="caution">
    <text evidence="3">The sequence shown here is derived from an EMBL/GenBank/DDBJ whole genome shotgun (WGS) entry which is preliminary data.</text>
</comment>
<sequence length="333" mass="35939">MSAAIPKPPQDPADPAPAAPGQAAGRLRDRADALAQRLPPLLVAAERVAAAVTPGLHGRRRVGTGEAFWQFRRYQQGDDTDQIDWRQSAKGDHVYVRENEWEAAQTVWLWRDAGPSMDWRSDRELPLKRERADLLAMALACLLVRGGERVGLMGGPRPLPGRPALEPLALALTRVPSAPPPPVPPAQPLARHARLVVMGDLLASLDDIQAAVAFHAGHGVRGHLLQILDPAEETLPYEGRVEFRAVEGEQRLLVPRVGGLRGAYQERLAAHRAGLAQIARASGWSFSLHHTDKPPQAALLGLWGALSQESVRNAAAHSGVTHAPTSWTNEGGV</sequence>
<dbReference type="InterPro" id="IPR002881">
    <property type="entry name" value="DUF58"/>
</dbReference>
<feature type="region of interest" description="Disordered" evidence="1">
    <location>
        <begin position="1"/>
        <end position="27"/>
    </location>
</feature>
<dbReference type="RefSeq" id="WP_145749913.1">
    <property type="nucleotide sequence ID" value="NZ_VITN01000005.1"/>
</dbReference>
<feature type="domain" description="DUF58" evidence="2">
    <location>
        <begin position="71"/>
        <end position="153"/>
    </location>
</feature>
<organism evidence="3 4">
    <name type="scientific">Nitrospirillum amazonense</name>
    <dbReference type="NCBI Taxonomy" id="28077"/>
    <lineage>
        <taxon>Bacteria</taxon>
        <taxon>Pseudomonadati</taxon>
        <taxon>Pseudomonadota</taxon>
        <taxon>Alphaproteobacteria</taxon>
        <taxon>Rhodospirillales</taxon>
        <taxon>Azospirillaceae</taxon>
        <taxon>Nitrospirillum</taxon>
    </lineage>
</organism>
<name>A0A560FI33_9PROT</name>
<dbReference type="AlphaFoldDB" id="A0A560FI33"/>
<dbReference type="PANTHER" id="PTHR33608:SF6">
    <property type="entry name" value="BLL2464 PROTEIN"/>
    <property type="match status" value="1"/>
</dbReference>
<reference evidence="3 4" key="1">
    <citation type="submission" date="2019-06" db="EMBL/GenBank/DDBJ databases">
        <title>Genomic Encyclopedia of Type Strains, Phase IV (KMG-V): Genome sequencing to study the core and pangenomes of soil and plant-associated prokaryotes.</title>
        <authorList>
            <person name="Whitman W."/>
        </authorList>
    </citation>
    <scope>NUCLEOTIDE SEQUENCE [LARGE SCALE GENOMIC DNA]</scope>
    <source>
        <strain evidence="3 4">BR 11880</strain>
    </source>
</reference>
<dbReference type="EMBL" id="VITN01000005">
    <property type="protein sequence ID" value="TWB21267.1"/>
    <property type="molecule type" value="Genomic_DNA"/>
</dbReference>
<evidence type="ECO:0000313" key="3">
    <source>
        <dbReference type="EMBL" id="TWB21267.1"/>
    </source>
</evidence>
<dbReference type="Proteomes" id="UP000319859">
    <property type="component" value="Unassembled WGS sequence"/>
</dbReference>
<evidence type="ECO:0000259" key="2">
    <source>
        <dbReference type="Pfam" id="PF01882"/>
    </source>
</evidence>
<dbReference type="OrthoDB" id="9794556at2"/>
<accession>A0A560FI33</accession>
<protein>
    <submittedName>
        <fullName evidence="3">Uncharacterized protein DUF58</fullName>
    </submittedName>
</protein>
<evidence type="ECO:0000313" key="4">
    <source>
        <dbReference type="Proteomes" id="UP000319859"/>
    </source>
</evidence>
<dbReference type="PANTHER" id="PTHR33608">
    <property type="entry name" value="BLL2464 PROTEIN"/>
    <property type="match status" value="1"/>
</dbReference>
<proteinExistence type="predicted"/>
<dbReference type="Pfam" id="PF01882">
    <property type="entry name" value="DUF58"/>
    <property type="match status" value="2"/>
</dbReference>
<feature type="compositionally biased region" description="Pro residues" evidence="1">
    <location>
        <begin position="1"/>
        <end position="18"/>
    </location>
</feature>